<feature type="region of interest" description="Disordered" evidence="1">
    <location>
        <begin position="137"/>
        <end position="520"/>
    </location>
</feature>
<feature type="compositionally biased region" description="Basic and acidic residues" evidence="1">
    <location>
        <begin position="316"/>
        <end position="335"/>
    </location>
</feature>
<accession>A0ABQ5KK18</accession>
<evidence type="ECO:0000313" key="2">
    <source>
        <dbReference type="EMBL" id="GKT32858.1"/>
    </source>
</evidence>
<name>A0ABQ5KK18_9EUKA</name>
<feature type="compositionally biased region" description="Basic and acidic residues" evidence="1">
    <location>
        <begin position="146"/>
        <end position="158"/>
    </location>
</feature>
<reference evidence="2" key="1">
    <citation type="submission" date="2022-03" db="EMBL/GenBank/DDBJ databases">
        <title>Draft genome sequence of Aduncisulcus paluster, a free-living microaerophilic Fornicata.</title>
        <authorList>
            <person name="Yuyama I."/>
            <person name="Kume K."/>
            <person name="Tamura T."/>
            <person name="Inagaki Y."/>
            <person name="Hashimoto T."/>
        </authorList>
    </citation>
    <scope>NUCLEOTIDE SEQUENCE</scope>
    <source>
        <strain evidence="2">NY0171</strain>
    </source>
</reference>
<feature type="region of interest" description="Disordered" evidence="1">
    <location>
        <begin position="69"/>
        <end position="122"/>
    </location>
</feature>
<gene>
    <name evidence="2" type="ORF">ADUPG1_006910</name>
</gene>
<proteinExistence type="predicted"/>
<keyword evidence="3" id="KW-1185">Reference proteome</keyword>
<feature type="compositionally biased region" description="Basic and acidic residues" evidence="1">
    <location>
        <begin position="238"/>
        <end position="262"/>
    </location>
</feature>
<comment type="caution">
    <text evidence="2">The sequence shown here is derived from an EMBL/GenBank/DDBJ whole genome shotgun (WGS) entry which is preliminary data.</text>
</comment>
<feature type="compositionally biased region" description="Polar residues" evidence="1">
    <location>
        <begin position="97"/>
        <end position="109"/>
    </location>
</feature>
<feature type="compositionally biased region" description="Basic and acidic residues" evidence="1">
    <location>
        <begin position="376"/>
        <end position="390"/>
    </location>
</feature>
<organism evidence="2 3">
    <name type="scientific">Aduncisulcus paluster</name>
    <dbReference type="NCBI Taxonomy" id="2918883"/>
    <lineage>
        <taxon>Eukaryota</taxon>
        <taxon>Metamonada</taxon>
        <taxon>Carpediemonas-like organisms</taxon>
        <taxon>Aduncisulcus</taxon>
    </lineage>
</organism>
<evidence type="ECO:0000313" key="3">
    <source>
        <dbReference type="Proteomes" id="UP001057375"/>
    </source>
</evidence>
<dbReference type="Proteomes" id="UP001057375">
    <property type="component" value="Unassembled WGS sequence"/>
</dbReference>
<feature type="non-terminal residue" evidence="2">
    <location>
        <position position="1016"/>
    </location>
</feature>
<dbReference type="EMBL" id="BQXS01010074">
    <property type="protein sequence ID" value="GKT32858.1"/>
    <property type="molecule type" value="Genomic_DNA"/>
</dbReference>
<feature type="compositionally biased region" description="Polar residues" evidence="1">
    <location>
        <begin position="488"/>
        <end position="500"/>
    </location>
</feature>
<feature type="compositionally biased region" description="Basic and acidic residues" evidence="1">
    <location>
        <begin position="180"/>
        <end position="207"/>
    </location>
</feature>
<sequence length="1016" mass="113270">MSFKKQRLKLSLEHFPPIGKREDAEPSPRSLLLREWDQRLAISYGNSLSISSIKPHPLYGGYIPAQEREKGQHVSYKHISSFSSDRSHQHEQPLPTLVTSPSVQENSGSKYRRNNNHLSIRGGIEGKSSPYLVWSPSSSLTYPTSARDRSSRDREHDMAVLASPSGSVTMRSVAGRHHERSKERSSPFTSKDRSIPLDRGRQQDIHKYSVSKAPRGSRTLQKGRHSHLALSNKQSLLPRDKREFKSISKGSKRLEESDEKKAILKKRKVVSSASFTRNRDHRRKEKEEEKKQIRDKKKRDKNKKDIKKDMKPKRGTNPDKTDSFGKGRNLMHSEHCQAPMTEKPPLSMVPSEHDTLIPSSPDEFSSDPGDSLVHIVDAEHSSLDDEDRSRTPSNSKDPLSEEEEEEENPFLHVPSSSIHVPFPPQASPSNSKKRPKCLSPATKTGKTSAIRPSASKIVDKNTSKYTRSTSRCKARDKSTIRSKITHSMGYQASSRSNSRRGTIPSRSRRGSHSDRNAARDACSSAPKGIVCCFSSEELDGGEKIAPVTAIFPYAPSDSSSYHSPFPLNELKAISFLHSALDLRFMELFYGGKLSSSQIPSSIKSKQSCSEERISSFFSVDSALDFDFSSSLAIFLYKCLISKEFSSFHHVILDEKKNINACTIAFPLYICKISEMASKYGVSISEMDLLFNKISKYMNDKALQQSSSLKSILPEYKRSLRSFDPKVRKACFSCFYHVKKQLLRSYTHSIKGSSSPFKANISVLSSFLSVLSSFLCLVASSSLQIPGISFPVFILGLSSHLSSPSHAAMNASLQATMKQAQECFGGNEIQFVTKKIIEKSPSINTSDYVLSSIFRTSLKTDISVGKSSDSVAVFQCKPSENPDSDEEIIESLPTICECESLSVFTFFPSDLPDFPRSVKHYIESRVGVDVFMPQPQVKTPISVYLEKGKMDEVISHARQRVLHDSDHSLSEKMAKSISVVNGNAYSGCGCIAEAFLDDPHLIHLAVGVACPHERSIT</sequence>
<protein>
    <submittedName>
        <fullName evidence="2">Uncharacterized protein</fullName>
    </submittedName>
</protein>
<evidence type="ECO:0000256" key="1">
    <source>
        <dbReference type="SAM" id="MobiDB-lite"/>
    </source>
</evidence>